<sequence length="277" mass="32681">MIPKIIHWCWLSGDPLPDKIKNCIDSWKICLPDYEIKCWTTQNFDINSIEYVREAFEQKKWAFCADYIRAYALFTEGGIYLDSDVQVLKSFNDLLHFHFFSSVEYIPDNVKCFDVVNKCLDTNLNRLPNVDYVQGIGIQAAIMGAEKGNEYMSDCLAYYRNLHFSMNKGYDNMAIVAPNIYAVNAEKYGFRYKNEDQYLDNNMVIFKDEVFCVPEFMNHRTYALHLVAHSWYNPTLSQKIYQSLAQIKFLKRIFDWLENSKCTRNMIALIKKNIWLK</sequence>
<dbReference type="RefSeq" id="WP_217290671.1">
    <property type="nucleotide sequence ID" value="NZ_JABFIB010000001.1"/>
</dbReference>
<dbReference type="GO" id="GO:0000030">
    <property type="term" value="F:mannosyltransferase activity"/>
    <property type="evidence" value="ECO:0007669"/>
    <property type="project" value="TreeGrafter"/>
</dbReference>
<dbReference type="InterPro" id="IPR007577">
    <property type="entry name" value="GlycoTrfase_DXD_sugar-bd_CS"/>
</dbReference>
<name>A0A921IBY4_9BACE</name>
<dbReference type="AlphaFoldDB" id="A0A921IBY4"/>
<reference evidence="2" key="1">
    <citation type="journal article" date="2021" name="PeerJ">
        <title>Extensive microbial diversity within the chicken gut microbiome revealed by metagenomics and culture.</title>
        <authorList>
            <person name="Gilroy R."/>
            <person name="Ravi A."/>
            <person name="Getino M."/>
            <person name="Pursley I."/>
            <person name="Horton D.L."/>
            <person name="Alikhan N.F."/>
            <person name="Baker D."/>
            <person name="Gharbi K."/>
            <person name="Hall N."/>
            <person name="Watson M."/>
            <person name="Adriaenssens E.M."/>
            <person name="Foster-Nyarko E."/>
            <person name="Jarju S."/>
            <person name="Secka A."/>
            <person name="Antonio M."/>
            <person name="Oren A."/>
            <person name="Chaudhuri R.R."/>
            <person name="La Ragione R."/>
            <person name="Hildebrand F."/>
            <person name="Pallen M.J."/>
        </authorList>
    </citation>
    <scope>NUCLEOTIDE SEQUENCE</scope>
    <source>
        <strain evidence="2">CHK154-13316</strain>
    </source>
</reference>
<accession>A0A921IBY4</accession>
<dbReference type="EMBL" id="DYVL01000218">
    <property type="protein sequence ID" value="HJG14209.1"/>
    <property type="molecule type" value="Genomic_DNA"/>
</dbReference>
<dbReference type="PANTHER" id="PTHR32385">
    <property type="entry name" value="MANNOSYL PHOSPHORYLINOSITOL CERAMIDE SYNTHASE"/>
    <property type="match status" value="1"/>
</dbReference>
<dbReference type="PANTHER" id="PTHR32385:SF15">
    <property type="entry name" value="INOSITOL PHOSPHOCERAMIDE MANNOSYLTRANSFERASE 1"/>
    <property type="match status" value="1"/>
</dbReference>
<dbReference type="GO" id="GO:0051999">
    <property type="term" value="P:mannosyl-inositol phosphorylceramide biosynthetic process"/>
    <property type="evidence" value="ECO:0007669"/>
    <property type="project" value="TreeGrafter"/>
</dbReference>
<dbReference type="GO" id="GO:0016020">
    <property type="term" value="C:membrane"/>
    <property type="evidence" value="ECO:0007669"/>
    <property type="project" value="GOC"/>
</dbReference>
<evidence type="ECO:0000313" key="3">
    <source>
        <dbReference type="Proteomes" id="UP000747074"/>
    </source>
</evidence>
<organism evidence="2 3">
    <name type="scientific">Bacteroides xylanisolvens</name>
    <dbReference type="NCBI Taxonomy" id="371601"/>
    <lineage>
        <taxon>Bacteria</taxon>
        <taxon>Pseudomonadati</taxon>
        <taxon>Bacteroidota</taxon>
        <taxon>Bacteroidia</taxon>
        <taxon>Bacteroidales</taxon>
        <taxon>Bacteroidaceae</taxon>
        <taxon>Bacteroides</taxon>
    </lineage>
</organism>
<evidence type="ECO:0000256" key="1">
    <source>
        <dbReference type="ARBA" id="ARBA00022679"/>
    </source>
</evidence>
<dbReference type="Proteomes" id="UP000747074">
    <property type="component" value="Unassembled WGS sequence"/>
</dbReference>
<keyword evidence="1" id="KW-0808">Transferase</keyword>
<comment type="caution">
    <text evidence="2">The sequence shown here is derived from an EMBL/GenBank/DDBJ whole genome shotgun (WGS) entry which is preliminary data.</text>
</comment>
<evidence type="ECO:0000313" key="2">
    <source>
        <dbReference type="EMBL" id="HJG14209.1"/>
    </source>
</evidence>
<proteinExistence type="predicted"/>
<dbReference type="Pfam" id="PF04488">
    <property type="entry name" value="Gly_transf_sug"/>
    <property type="match status" value="1"/>
</dbReference>
<reference evidence="2" key="2">
    <citation type="submission" date="2021-09" db="EMBL/GenBank/DDBJ databases">
        <authorList>
            <person name="Gilroy R."/>
        </authorList>
    </citation>
    <scope>NUCLEOTIDE SEQUENCE</scope>
    <source>
        <strain evidence="2">CHK154-13316</strain>
    </source>
</reference>
<protein>
    <submittedName>
        <fullName evidence="2">Polysaccharide biosynthesis protein</fullName>
    </submittedName>
</protein>
<dbReference type="InterPro" id="IPR051706">
    <property type="entry name" value="Glycosyltransferase_domain"/>
</dbReference>
<gene>
    <name evidence="2" type="ORF">K8V07_20075</name>
</gene>